<dbReference type="PANTHER" id="PTHR31260">
    <property type="entry name" value="CYSTATIN/MONELLIN SUPERFAMILY PROTEIN"/>
    <property type="match status" value="1"/>
</dbReference>
<dbReference type="InterPro" id="IPR000010">
    <property type="entry name" value="Cystatin_dom"/>
</dbReference>
<evidence type="ECO:0000256" key="2">
    <source>
        <dbReference type="ARBA" id="ARBA00022704"/>
    </source>
</evidence>
<dbReference type="InterPro" id="IPR046350">
    <property type="entry name" value="Cystatin_sf"/>
</dbReference>
<keyword evidence="2" id="KW-0789">Thiol protease inhibitor</keyword>
<sequence>MAEMSKVTVTQMLEYGLREQGVDVGDITRDESLMLPVRPISLDSPCILEWVGGFSKLALDEHNKNKSTNYQFVKVLKANIAGNYSRLYYITFEVKDMARSGSPTLNFQATVKTF</sequence>
<dbReference type="SUPFAM" id="SSF54403">
    <property type="entry name" value="Cystatin/monellin"/>
    <property type="match status" value="1"/>
</dbReference>
<dbReference type="CDD" id="cd00042">
    <property type="entry name" value="CY"/>
    <property type="match status" value="1"/>
</dbReference>
<dbReference type="PANTHER" id="PTHR31260:SF28">
    <property type="entry name" value="CYSTATIN DOMAIN PROTEIN"/>
    <property type="match status" value="1"/>
</dbReference>
<dbReference type="InterPro" id="IPR006462">
    <property type="entry name" value="MS5"/>
</dbReference>
<organism evidence="3 4">
    <name type="scientific">Rhododendron simsii</name>
    <name type="common">Sims's rhododendron</name>
    <dbReference type="NCBI Taxonomy" id="118357"/>
    <lineage>
        <taxon>Eukaryota</taxon>
        <taxon>Viridiplantae</taxon>
        <taxon>Streptophyta</taxon>
        <taxon>Embryophyta</taxon>
        <taxon>Tracheophyta</taxon>
        <taxon>Spermatophyta</taxon>
        <taxon>Magnoliopsida</taxon>
        <taxon>eudicotyledons</taxon>
        <taxon>Gunneridae</taxon>
        <taxon>Pentapetalae</taxon>
        <taxon>asterids</taxon>
        <taxon>Ericales</taxon>
        <taxon>Ericaceae</taxon>
        <taxon>Ericoideae</taxon>
        <taxon>Rhodoreae</taxon>
        <taxon>Rhododendron</taxon>
    </lineage>
</organism>
<evidence type="ECO:0000313" key="3">
    <source>
        <dbReference type="EMBL" id="KAF7119912.1"/>
    </source>
</evidence>
<dbReference type="NCBIfam" id="TIGR01638">
    <property type="entry name" value="Atha_cystat_rel"/>
    <property type="match status" value="1"/>
</dbReference>
<name>A0A834FYS4_RHOSS</name>
<keyword evidence="4" id="KW-1185">Reference proteome</keyword>
<evidence type="ECO:0000256" key="1">
    <source>
        <dbReference type="ARBA" id="ARBA00022690"/>
    </source>
</evidence>
<protein>
    <submittedName>
        <fullName evidence="3">Uncharacterized protein</fullName>
    </submittedName>
</protein>
<reference evidence="3" key="1">
    <citation type="submission" date="2019-11" db="EMBL/GenBank/DDBJ databases">
        <authorList>
            <person name="Liu Y."/>
            <person name="Hou J."/>
            <person name="Li T.-Q."/>
            <person name="Guan C.-H."/>
            <person name="Wu X."/>
            <person name="Wu H.-Z."/>
            <person name="Ling F."/>
            <person name="Zhang R."/>
            <person name="Shi X.-G."/>
            <person name="Ren J.-P."/>
            <person name="Chen E.-F."/>
            <person name="Sun J.-M."/>
        </authorList>
    </citation>
    <scope>NUCLEOTIDE SEQUENCE</scope>
    <source>
        <strain evidence="3">Adult_tree_wgs_1</strain>
        <tissue evidence="3">Leaves</tissue>
    </source>
</reference>
<proteinExistence type="predicted"/>
<dbReference type="Gene3D" id="3.10.450.10">
    <property type="match status" value="1"/>
</dbReference>
<dbReference type="OrthoDB" id="1625419at2759"/>
<comment type="caution">
    <text evidence="3">The sequence shown here is derived from an EMBL/GenBank/DDBJ whole genome shotgun (WGS) entry which is preliminary data.</text>
</comment>
<dbReference type="Proteomes" id="UP000626092">
    <property type="component" value="Unassembled WGS sequence"/>
</dbReference>
<dbReference type="AlphaFoldDB" id="A0A834FYS4"/>
<evidence type="ECO:0000313" key="4">
    <source>
        <dbReference type="Proteomes" id="UP000626092"/>
    </source>
</evidence>
<gene>
    <name evidence="3" type="ORF">RHSIM_Rhsim13G0082000</name>
</gene>
<dbReference type="InterPro" id="IPR006525">
    <property type="entry name" value="Cystatin-related_pln"/>
</dbReference>
<keyword evidence="1" id="KW-0646">Protease inhibitor</keyword>
<dbReference type="GO" id="GO:0004869">
    <property type="term" value="F:cysteine-type endopeptidase inhibitor activity"/>
    <property type="evidence" value="ECO:0007669"/>
    <property type="project" value="UniProtKB-KW"/>
</dbReference>
<dbReference type="EMBL" id="WJXA01000013">
    <property type="protein sequence ID" value="KAF7119912.1"/>
    <property type="molecule type" value="Genomic_DNA"/>
</dbReference>
<accession>A0A834FYS4</accession>